<keyword evidence="3" id="KW-0472">Membrane</keyword>
<gene>
    <name evidence="4" type="ORF">Llon_2064</name>
</gene>
<keyword evidence="5" id="KW-1185">Reference proteome</keyword>
<feature type="transmembrane region" description="Helical" evidence="3">
    <location>
        <begin position="298"/>
        <end position="317"/>
    </location>
</feature>
<dbReference type="EMBL" id="LNYK01000033">
    <property type="protein sequence ID" value="KTD19892.1"/>
    <property type="molecule type" value="Genomic_DNA"/>
</dbReference>
<evidence type="ECO:0008006" key="6">
    <source>
        <dbReference type="Google" id="ProtNLM"/>
    </source>
</evidence>
<keyword evidence="3" id="KW-1133">Transmembrane helix</keyword>
<feature type="compositionally biased region" description="Basic and acidic residues" evidence="2">
    <location>
        <begin position="625"/>
        <end position="634"/>
    </location>
</feature>
<evidence type="ECO:0000256" key="2">
    <source>
        <dbReference type="SAM" id="MobiDB-lite"/>
    </source>
</evidence>
<dbReference type="AlphaFoldDB" id="A0A0W0VID6"/>
<evidence type="ECO:0000256" key="1">
    <source>
        <dbReference type="SAM" id="Coils"/>
    </source>
</evidence>
<proteinExistence type="predicted"/>
<dbReference type="Proteomes" id="UP000054997">
    <property type="component" value="Unassembled WGS sequence"/>
</dbReference>
<dbReference type="RefSeq" id="WP_058530019.1">
    <property type="nucleotide sequence ID" value="NZ_CAAAHZ010000011.1"/>
</dbReference>
<feature type="transmembrane region" description="Helical" evidence="3">
    <location>
        <begin position="450"/>
        <end position="470"/>
    </location>
</feature>
<dbReference type="OrthoDB" id="5648334at2"/>
<protein>
    <recommendedName>
        <fullName evidence="6">Coiled-coil protein</fullName>
    </recommendedName>
</protein>
<feature type="region of interest" description="Disordered" evidence="2">
    <location>
        <begin position="625"/>
        <end position="645"/>
    </location>
</feature>
<feature type="transmembrane region" description="Helical" evidence="3">
    <location>
        <begin position="534"/>
        <end position="552"/>
    </location>
</feature>
<feature type="transmembrane region" description="Helical" evidence="3">
    <location>
        <begin position="423"/>
        <end position="444"/>
    </location>
</feature>
<keyword evidence="3" id="KW-0812">Transmembrane</keyword>
<accession>A0A0W0VID6</accession>
<evidence type="ECO:0000313" key="5">
    <source>
        <dbReference type="Proteomes" id="UP000054997"/>
    </source>
</evidence>
<feature type="transmembrane region" description="Helical" evidence="3">
    <location>
        <begin position="558"/>
        <end position="578"/>
    </location>
</feature>
<feature type="transmembrane region" description="Helical" evidence="3">
    <location>
        <begin position="246"/>
        <end position="267"/>
    </location>
</feature>
<name>A0A0W0VID6_9GAMM</name>
<evidence type="ECO:0000313" key="4">
    <source>
        <dbReference type="EMBL" id="KTD19892.1"/>
    </source>
</evidence>
<evidence type="ECO:0000256" key="3">
    <source>
        <dbReference type="SAM" id="Phobius"/>
    </source>
</evidence>
<dbReference type="PATRIC" id="fig|45068.5.peg.2246"/>
<feature type="transmembrane region" description="Helical" evidence="3">
    <location>
        <begin position="329"/>
        <end position="347"/>
    </location>
</feature>
<sequence length="645" mass="73466">MTSENSILLHTSFNALYEAGQGKVRELYASYRRGEKLDLDIQDLFYNRMPLAETVAVYENKLQAINPATFPFFNEAQKKALKEELLFAFYLFSAQYNLDDAESRRQNLHKLGTQIKRCADLLFMLEHSIPTLENHLAYEINSYGRHLKYLGLTVIAPFIVKKVQELIEKDSVPLTKAKEGIEKELKEIDPDYSETGQIREWMGALNERRLYWVWGDGFLASVLSLLPADFGHRLEAEQTLGTVRHVAGYVSWILYYSRFGINLGLLLKHAIQGPWMKEKETQIPAWDRFKTQWNQRKFNLLNDSIWATVNLVTFFWLTGSSWLGYSGNLLTVGLLLVDTVLSIWRFYEESTAYNKTMLRYENDLEALNEKIRDTEAALTMDEENAMLQDKLAALTIEQEKLLADRKQTEMEWRYKKYKAAAGFAYSTGLLAGFIVMCCIMPPGVLPATALVLGVAGAAVCFALTVAYNAVTSALDIGQIAQQRQLLKQERQKLVDEFLKSNDPDEKKFLYLEIMRLDAESSYQGKKIAFQTAQLIRSIFIDAMMPVLIFTALTFMPTGIGIGVIAAGLALAVISRLILNQFEPGKAKAPEFDEAAYESFARELPKQHRQTAGTFGLFARPREEQPLLQQRHGEESSDDEQLNFTQ</sequence>
<organism evidence="4 5">
    <name type="scientific">Legionella londiniensis</name>
    <dbReference type="NCBI Taxonomy" id="45068"/>
    <lineage>
        <taxon>Bacteria</taxon>
        <taxon>Pseudomonadati</taxon>
        <taxon>Pseudomonadota</taxon>
        <taxon>Gammaproteobacteria</taxon>
        <taxon>Legionellales</taxon>
        <taxon>Legionellaceae</taxon>
        <taxon>Legionella</taxon>
    </lineage>
</organism>
<reference evidence="4 5" key="1">
    <citation type="submission" date="2015-11" db="EMBL/GenBank/DDBJ databases">
        <title>Genomic analysis of 38 Legionella species identifies large and diverse effector repertoires.</title>
        <authorList>
            <person name="Burstein D."/>
            <person name="Amaro F."/>
            <person name="Zusman T."/>
            <person name="Lifshitz Z."/>
            <person name="Cohen O."/>
            <person name="Gilbert J.A."/>
            <person name="Pupko T."/>
            <person name="Shuman H.A."/>
            <person name="Segal G."/>
        </authorList>
    </citation>
    <scope>NUCLEOTIDE SEQUENCE [LARGE SCALE GENOMIC DNA]</scope>
    <source>
        <strain evidence="4 5">ATCC 49505</strain>
    </source>
</reference>
<feature type="coiled-coil region" evidence="1">
    <location>
        <begin position="350"/>
        <end position="411"/>
    </location>
</feature>
<feature type="compositionally biased region" description="Acidic residues" evidence="2">
    <location>
        <begin position="635"/>
        <end position="645"/>
    </location>
</feature>
<comment type="caution">
    <text evidence="4">The sequence shown here is derived from an EMBL/GenBank/DDBJ whole genome shotgun (WGS) entry which is preliminary data.</text>
</comment>
<keyword evidence="1" id="KW-0175">Coiled coil</keyword>